<dbReference type="GO" id="GO:0005507">
    <property type="term" value="F:copper ion binding"/>
    <property type="evidence" value="ECO:0007669"/>
    <property type="project" value="InterPro"/>
</dbReference>
<dbReference type="InterPro" id="IPR011789">
    <property type="entry name" value="CueR"/>
</dbReference>
<proteinExistence type="predicted"/>
<evidence type="ECO:0000256" key="5">
    <source>
        <dbReference type="ARBA" id="ARBA00023163"/>
    </source>
</evidence>
<dbReference type="GO" id="GO:0003677">
    <property type="term" value="F:DNA binding"/>
    <property type="evidence" value="ECO:0007669"/>
    <property type="project" value="UniProtKB-KW"/>
</dbReference>
<keyword evidence="5" id="KW-0804">Transcription</keyword>
<sequence length="140" mass="15408">MNIKEAAARSGLPAKTIRYYEEIGLVRPLRDMNGYRRFRESDLHKLGFLGRARSLGFSIEECRTLLALWEDRARTSADVKRLAERHLEQIAAKIAELQAMQATLSHLVSACAGDDRPDCPILEGLSAGPGCCGGAGVRRP</sequence>
<dbReference type="InterPro" id="IPR009061">
    <property type="entry name" value="DNA-bd_dom_put_sf"/>
</dbReference>
<dbReference type="InterPro" id="IPR000551">
    <property type="entry name" value="MerR-type_HTH_dom"/>
</dbReference>
<dbReference type="EMBL" id="QAOT01000006">
    <property type="protein sequence ID" value="PTR18993.1"/>
    <property type="molecule type" value="Genomic_DNA"/>
</dbReference>
<reference evidence="7 8" key="1">
    <citation type="submission" date="2018-04" db="EMBL/GenBank/DDBJ databases">
        <title>Genomic Encyclopedia of Type Strains, Phase III (KMG-III): the genomes of soil and plant-associated and newly described type strains.</title>
        <authorList>
            <person name="Whitman W."/>
        </authorList>
    </citation>
    <scope>NUCLEOTIDE SEQUENCE [LARGE SCALE GENOMIC DNA]</scope>
    <source>
        <strain evidence="7 8">KA25</strain>
    </source>
</reference>
<dbReference type="AlphaFoldDB" id="A0A2T5K9A5"/>
<comment type="caution">
    <text evidence="7">The sequence shown here is derived from an EMBL/GenBank/DDBJ whole genome shotgun (WGS) entry which is preliminary data.</text>
</comment>
<keyword evidence="3" id="KW-0805">Transcription regulation</keyword>
<dbReference type="Pfam" id="PF09278">
    <property type="entry name" value="MerR-DNA-bind"/>
    <property type="match status" value="1"/>
</dbReference>
<dbReference type="PANTHER" id="PTHR30204">
    <property type="entry name" value="REDOX-CYCLING DRUG-SENSING TRANSCRIPTIONAL ACTIVATOR SOXR"/>
    <property type="match status" value="1"/>
</dbReference>
<keyword evidence="2" id="KW-0963">Cytoplasm</keyword>
<feature type="domain" description="HTH merR-type" evidence="6">
    <location>
        <begin position="1"/>
        <end position="68"/>
    </location>
</feature>
<dbReference type="Gene3D" id="1.10.1660.10">
    <property type="match status" value="1"/>
</dbReference>
<dbReference type="GO" id="GO:0045893">
    <property type="term" value="P:positive regulation of DNA-templated transcription"/>
    <property type="evidence" value="ECO:0007669"/>
    <property type="project" value="InterPro"/>
</dbReference>
<dbReference type="NCBIfam" id="TIGR02044">
    <property type="entry name" value="CueR"/>
    <property type="match status" value="1"/>
</dbReference>
<dbReference type="RefSeq" id="WP_108220805.1">
    <property type="nucleotide sequence ID" value="NZ_QAOT01000006.1"/>
</dbReference>
<dbReference type="PROSITE" id="PS50937">
    <property type="entry name" value="HTH_MERR_2"/>
    <property type="match status" value="1"/>
</dbReference>
<accession>A0A2T5K9A5</accession>
<dbReference type="SUPFAM" id="SSF46955">
    <property type="entry name" value="Putative DNA-binding domain"/>
    <property type="match status" value="1"/>
</dbReference>
<evidence type="ECO:0000313" key="7">
    <source>
        <dbReference type="EMBL" id="PTR18993.1"/>
    </source>
</evidence>
<organism evidence="7 8">
    <name type="scientific">Cereibacter azotoformans</name>
    <dbReference type="NCBI Taxonomy" id="43057"/>
    <lineage>
        <taxon>Bacteria</taxon>
        <taxon>Pseudomonadati</taxon>
        <taxon>Pseudomonadota</taxon>
        <taxon>Alphaproteobacteria</taxon>
        <taxon>Rhodobacterales</taxon>
        <taxon>Paracoccaceae</taxon>
        <taxon>Cereibacter</taxon>
    </lineage>
</organism>
<protein>
    <submittedName>
        <fullName evidence="7">Transcriptional regulator</fullName>
    </submittedName>
</protein>
<dbReference type="GO" id="GO:0005737">
    <property type="term" value="C:cytoplasm"/>
    <property type="evidence" value="ECO:0007669"/>
    <property type="project" value="UniProtKB-SubCell"/>
</dbReference>
<keyword evidence="4" id="KW-0238">DNA-binding</keyword>
<dbReference type="Proteomes" id="UP000244060">
    <property type="component" value="Unassembled WGS sequence"/>
</dbReference>
<dbReference type="PANTHER" id="PTHR30204:SF94">
    <property type="entry name" value="HEAVY METAL-DEPENDENT TRANSCRIPTIONAL REGULATOR HI_0293-RELATED"/>
    <property type="match status" value="1"/>
</dbReference>
<dbReference type="SMART" id="SM00422">
    <property type="entry name" value="HTH_MERR"/>
    <property type="match status" value="1"/>
</dbReference>
<dbReference type="Pfam" id="PF00376">
    <property type="entry name" value="MerR"/>
    <property type="match status" value="1"/>
</dbReference>
<evidence type="ECO:0000256" key="3">
    <source>
        <dbReference type="ARBA" id="ARBA00023015"/>
    </source>
</evidence>
<dbReference type="CDD" id="cd01108">
    <property type="entry name" value="HTH_CueR"/>
    <property type="match status" value="1"/>
</dbReference>
<dbReference type="InterPro" id="IPR047057">
    <property type="entry name" value="MerR_fam"/>
</dbReference>
<evidence type="ECO:0000259" key="6">
    <source>
        <dbReference type="PROSITE" id="PS50937"/>
    </source>
</evidence>
<dbReference type="OrthoDB" id="9802944at2"/>
<gene>
    <name evidence="7" type="ORF">C8J28_106141</name>
</gene>
<dbReference type="PRINTS" id="PR00040">
    <property type="entry name" value="HTHMERR"/>
</dbReference>
<evidence type="ECO:0000256" key="2">
    <source>
        <dbReference type="ARBA" id="ARBA00022490"/>
    </source>
</evidence>
<evidence type="ECO:0000256" key="1">
    <source>
        <dbReference type="ARBA" id="ARBA00004496"/>
    </source>
</evidence>
<evidence type="ECO:0000313" key="8">
    <source>
        <dbReference type="Proteomes" id="UP000244060"/>
    </source>
</evidence>
<evidence type="ECO:0000256" key="4">
    <source>
        <dbReference type="ARBA" id="ARBA00023125"/>
    </source>
</evidence>
<dbReference type="GO" id="GO:0003700">
    <property type="term" value="F:DNA-binding transcription factor activity"/>
    <property type="evidence" value="ECO:0007669"/>
    <property type="project" value="InterPro"/>
</dbReference>
<keyword evidence="8" id="KW-1185">Reference proteome</keyword>
<comment type="subcellular location">
    <subcellularLocation>
        <location evidence="1">Cytoplasm</location>
    </subcellularLocation>
</comment>
<name>A0A2T5K9A5_9RHOB</name>
<dbReference type="InterPro" id="IPR015358">
    <property type="entry name" value="Tscrpt_reg_MerR_DNA-bd"/>
</dbReference>